<feature type="region of interest" description="Disordered" evidence="6">
    <location>
        <begin position="29"/>
        <end position="52"/>
    </location>
</feature>
<keyword evidence="9" id="KW-1185">Reference proteome</keyword>
<evidence type="ECO:0000256" key="7">
    <source>
        <dbReference type="SAM" id="SignalP"/>
    </source>
</evidence>
<keyword evidence="3" id="KW-0472">Membrane</keyword>
<dbReference type="STRING" id="1850517.A8708_26845"/>
<dbReference type="AlphaFoldDB" id="A0A198ACV8"/>
<dbReference type="EMBL" id="LYPB01000058">
    <property type="protein sequence ID" value="OAS19329.1"/>
    <property type="molecule type" value="Genomic_DNA"/>
</dbReference>
<comment type="caution">
    <text evidence="8">The sequence shown here is derived from an EMBL/GenBank/DDBJ whole genome shotgun (WGS) entry which is preliminary data.</text>
</comment>
<dbReference type="Gene3D" id="3.40.190.10">
    <property type="entry name" value="Periplasmic binding protein-like II"/>
    <property type="match status" value="2"/>
</dbReference>
<evidence type="ECO:0000256" key="6">
    <source>
        <dbReference type="SAM" id="MobiDB-lite"/>
    </source>
</evidence>
<reference evidence="8 9" key="1">
    <citation type="submission" date="2016-05" db="EMBL/GenBank/DDBJ databases">
        <title>Paenibacillus sp. 1ZS3-15 nov., isolated from the rhizosphere soil.</title>
        <authorList>
            <person name="Zhang X.X."/>
            <person name="Zhang J."/>
        </authorList>
    </citation>
    <scope>NUCLEOTIDE SEQUENCE [LARGE SCALE GENOMIC DNA]</scope>
    <source>
        <strain evidence="8 9">1ZS3-15</strain>
    </source>
</reference>
<evidence type="ECO:0000313" key="8">
    <source>
        <dbReference type="EMBL" id="OAS19329.1"/>
    </source>
</evidence>
<evidence type="ECO:0008006" key="10">
    <source>
        <dbReference type="Google" id="ProtNLM"/>
    </source>
</evidence>
<dbReference type="RefSeq" id="WP_068663727.1">
    <property type="nucleotide sequence ID" value="NZ_LYPB01000058.1"/>
</dbReference>
<evidence type="ECO:0000256" key="3">
    <source>
        <dbReference type="ARBA" id="ARBA00023136"/>
    </source>
</evidence>
<evidence type="ECO:0000313" key="9">
    <source>
        <dbReference type="Proteomes" id="UP000078454"/>
    </source>
</evidence>
<dbReference type="PANTHER" id="PTHR43649">
    <property type="entry name" value="ARABINOSE-BINDING PROTEIN-RELATED"/>
    <property type="match status" value="1"/>
</dbReference>
<dbReference type="SUPFAM" id="SSF53850">
    <property type="entry name" value="Periplasmic binding protein-like II"/>
    <property type="match status" value="1"/>
</dbReference>
<proteinExistence type="predicted"/>
<evidence type="ECO:0000256" key="5">
    <source>
        <dbReference type="ARBA" id="ARBA00023288"/>
    </source>
</evidence>
<protein>
    <recommendedName>
        <fullName evidence="10">ABC transporter substrate-binding protein</fullName>
    </recommendedName>
</protein>
<organism evidence="8 9">
    <name type="scientific">Paenibacillus oryzisoli</name>
    <dbReference type="NCBI Taxonomy" id="1850517"/>
    <lineage>
        <taxon>Bacteria</taxon>
        <taxon>Bacillati</taxon>
        <taxon>Bacillota</taxon>
        <taxon>Bacilli</taxon>
        <taxon>Bacillales</taxon>
        <taxon>Paenibacillaceae</taxon>
        <taxon>Paenibacillus</taxon>
    </lineage>
</organism>
<feature type="signal peptide" evidence="7">
    <location>
        <begin position="1"/>
        <end position="22"/>
    </location>
</feature>
<dbReference type="InterPro" id="IPR050490">
    <property type="entry name" value="Bact_solute-bd_prot1"/>
</dbReference>
<evidence type="ECO:0000256" key="4">
    <source>
        <dbReference type="ARBA" id="ARBA00023139"/>
    </source>
</evidence>
<feature type="chain" id="PRO_5039550673" description="ABC transporter substrate-binding protein" evidence="7">
    <location>
        <begin position="23"/>
        <end position="544"/>
    </location>
</feature>
<keyword evidence="1" id="KW-1003">Cell membrane</keyword>
<keyword evidence="4" id="KW-0564">Palmitate</keyword>
<keyword evidence="2 7" id="KW-0732">Signal</keyword>
<dbReference type="PROSITE" id="PS51257">
    <property type="entry name" value="PROKAR_LIPOPROTEIN"/>
    <property type="match status" value="1"/>
</dbReference>
<dbReference type="Pfam" id="PF01547">
    <property type="entry name" value="SBP_bac_1"/>
    <property type="match status" value="1"/>
</dbReference>
<dbReference type="InterPro" id="IPR006059">
    <property type="entry name" value="SBP"/>
</dbReference>
<evidence type="ECO:0000256" key="2">
    <source>
        <dbReference type="ARBA" id="ARBA00022729"/>
    </source>
</evidence>
<dbReference type="PANTHER" id="PTHR43649:SF33">
    <property type="entry name" value="POLYGALACTURONAN_RHAMNOGALACTURONAN-BINDING PROTEIN YTCQ"/>
    <property type="match status" value="1"/>
</dbReference>
<accession>A0A198ACV8</accession>
<sequence length="544" mass="60142">MVKTIKWLAGVTAVAATVTLLAGCTDTKEATPKKEAAATPSAQSNPRTGGLSLPLSSTPVTYKFLIREVADIPVKNDWLVLKELAKKTNVNIQFEPVPSTGYEEKKKLLIATNNVPDFSLVNETDALKAGPDKVFLNLKPYIDKGLMPNVKKLMSEIPDIAAVTTAGDGGIYSLPGLSEPNWLSYSWMVREDIMKELGLQAPKNTDDLYRILKAMKEKYPKSFPLITQNAAAAGANVPSLFNVFTTMFTETTSALGYNPFNKKYEFAPNHPQYKSMLTYLNKLYTEGLLDQEFAIMKTQNWEQRVQSGTSFMTYYNKGRIDIFTDAAVKADPNAKYNMVGMTPVAAPGMRPFQLIKAKVNAPVSVALSANIKNPEVAVQFFDYLYSDEGSDIYMLGAEGVTYEKVNGKAQYLPAFGTIPTAIQSKLKTEYGVRYNNFPLLNYVNKGRDAEPPMTKKLQELEAMNAKSALDPSPSVVATEAELSLEKSKLPSLEKYIEQKLTEFVMGKTAITDAALTDFIAQCKKLGSDDLIKMYNEQLQRALKK</sequence>
<evidence type="ECO:0000256" key="1">
    <source>
        <dbReference type="ARBA" id="ARBA00022475"/>
    </source>
</evidence>
<name>A0A198ACV8_9BACL</name>
<dbReference type="OrthoDB" id="9787283at2"/>
<dbReference type="Proteomes" id="UP000078454">
    <property type="component" value="Unassembled WGS sequence"/>
</dbReference>
<gene>
    <name evidence="8" type="ORF">A8708_26845</name>
</gene>
<keyword evidence="5" id="KW-0449">Lipoprotein</keyword>